<keyword evidence="4" id="KW-1185">Reference proteome</keyword>
<proteinExistence type="predicted"/>
<organism evidence="3 4">
    <name type="scientific">Ammonifex thiophilus</name>
    <dbReference type="NCBI Taxonomy" id="444093"/>
    <lineage>
        <taxon>Bacteria</taxon>
        <taxon>Bacillati</taxon>
        <taxon>Bacillota</taxon>
        <taxon>Clostridia</taxon>
        <taxon>Thermoanaerobacterales</taxon>
        <taxon>Thermoanaerobacteraceae</taxon>
        <taxon>Ammonifex</taxon>
    </lineage>
</organism>
<reference evidence="3 4" key="1">
    <citation type="submission" date="2018-08" db="EMBL/GenBank/DDBJ databases">
        <title>Form III RuBisCO-mediated autotrophy in Thermodesulfobium bacteria.</title>
        <authorList>
            <person name="Toshchakov S.V."/>
            <person name="Kublanov I.V."/>
            <person name="Frolov E."/>
            <person name="Bonch-Osmolovskaya E.A."/>
            <person name="Tourova T.P."/>
            <person name="Chernych N.A."/>
            <person name="Lebedinsky A.V."/>
        </authorList>
    </citation>
    <scope>NUCLEOTIDE SEQUENCE [LARGE SCALE GENOMIC DNA]</scope>
    <source>
        <strain evidence="3 4">SR</strain>
    </source>
</reference>
<dbReference type="PANTHER" id="PTHR34580">
    <property type="match status" value="1"/>
</dbReference>
<gene>
    <name evidence="3" type="ORF">DXX99_04685</name>
</gene>
<evidence type="ECO:0000259" key="1">
    <source>
        <dbReference type="Pfam" id="PF13280"/>
    </source>
</evidence>
<evidence type="ECO:0000259" key="2">
    <source>
        <dbReference type="Pfam" id="PF25583"/>
    </source>
</evidence>
<dbReference type="OrthoDB" id="9767131at2"/>
<dbReference type="AlphaFoldDB" id="A0A3D8P3Y5"/>
<evidence type="ECO:0000313" key="3">
    <source>
        <dbReference type="EMBL" id="RDV83599.1"/>
    </source>
</evidence>
<feature type="domain" description="WCX" evidence="2">
    <location>
        <begin position="240"/>
        <end position="318"/>
    </location>
</feature>
<dbReference type="InterPro" id="IPR026881">
    <property type="entry name" value="WYL_dom"/>
</dbReference>
<dbReference type="Pfam" id="PF25583">
    <property type="entry name" value="WCX"/>
    <property type="match status" value="1"/>
</dbReference>
<dbReference type="InterPro" id="IPR051534">
    <property type="entry name" value="CBASS_pafABC_assoc_protein"/>
</dbReference>
<dbReference type="RefSeq" id="WP_115792359.1">
    <property type="nucleotide sequence ID" value="NZ_QSLN01000004.1"/>
</dbReference>
<sequence>MASRQQLERILKIDELIRAGKYPNPRQLAREFGVQERTIYLDRQFMVDRLGAPIAYDRRRGGWYYTDPNWALPTVFVTEGELLAFLLSVEVAKRYLGTPFEKPLLSAVGKIRRSLKGQVEVNLAELQAVSFLTSPSSVAVNERLLFELQRAIVENRKVKINYFTASRGSWQERVVEPYHLFNLRGDWYLVAFDHFRQAMRVFHTGRIDRWRVLPETFVRDPHFSPQEWMKQAFIAERGEEPVEVAVRFDAYQARYIRERCWHPTQRIEELPDGGLILYFTTGGLEEVKRWVMSYGSHAEVLAPESLRQAVKEELKRTLALYEERNDEENF</sequence>
<dbReference type="Pfam" id="PF13280">
    <property type="entry name" value="WYL"/>
    <property type="match status" value="1"/>
</dbReference>
<accession>A0A3D8P3Y5</accession>
<dbReference type="Proteomes" id="UP000256329">
    <property type="component" value="Unassembled WGS sequence"/>
</dbReference>
<dbReference type="EMBL" id="QSLN01000004">
    <property type="protein sequence ID" value="RDV83599.1"/>
    <property type="molecule type" value="Genomic_DNA"/>
</dbReference>
<evidence type="ECO:0000313" key="4">
    <source>
        <dbReference type="Proteomes" id="UP000256329"/>
    </source>
</evidence>
<dbReference type="PROSITE" id="PS52050">
    <property type="entry name" value="WYL"/>
    <property type="match status" value="1"/>
</dbReference>
<name>A0A3D8P3Y5_9THEO</name>
<comment type="caution">
    <text evidence="3">The sequence shown here is derived from an EMBL/GenBank/DDBJ whole genome shotgun (WGS) entry which is preliminary data.</text>
</comment>
<dbReference type="InterPro" id="IPR057727">
    <property type="entry name" value="WCX_dom"/>
</dbReference>
<feature type="domain" description="WYL" evidence="1">
    <location>
        <begin position="145"/>
        <end position="212"/>
    </location>
</feature>
<dbReference type="PANTHER" id="PTHR34580:SF9">
    <property type="entry name" value="SLL5097 PROTEIN"/>
    <property type="match status" value="1"/>
</dbReference>
<protein>
    <submittedName>
        <fullName evidence="3">WYL domain-containing protein</fullName>
    </submittedName>
</protein>